<dbReference type="EMBL" id="RHHB01000057">
    <property type="protein sequence ID" value="RNB45046.1"/>
    <property type="molecule type" value="Genomic_DNA"/>
</dbReference>
<dbReference type="Proteomes" id="UP000275048">
    <property type="component" value="Unassembled WGS sequence"/>
</dbReference>
<feature type="compositionally biased region" description="Gly residues" evidence="1">
    <location>
        <begin position="82"/>
        <end position="91"/>
    </location>
</feature>
<sequence length="91" mass="9398">MPRCNAPSRRTSTRCRTSRHSSGSSAFAAFAAHRRLGSRQISILDLIVNRLAQSGSVPIGALYDPPVSDKAPGGPEDLFTGCGTGGAGQAV</sequence>
<keyword evidence="3" id="KW-1185">Reference proteome</keyword>
<reference evidence="2 3" key="1">
    <citation type="submission" date="2018-10" db="EMBL/GenBank/DDBJ databases">
        <title>Isolation, diversity and antibacterial activity of antinobacteria from the wheat rhizosphere soil.</title>
        <authorList>
            <person name="Sun T."/>
        </authorList>
    </citation>
    <scope>NUCLEOTIDE SEQUENCE [LARGE SCALE GENOMIC DNA]</scope>
    <source>
        <strain evidence="2 3">SJ-23</strain>
    </source>
</reference>
<feature type="region of interest" description="Disordered" evidence="1">
    <location>
        <begin position="1"/>
        <end position="25"/>
    </location>
</feature>
<comment type="caution">
    <text evidence="2">The sequence shown here is derived from an EMBL/GenBank/DDBJ whole genome shotgun (WGS) entry which is preliminary data.</text>
</comment>
<organism evidence="2 3">
    <name type="scientific">Agromyces tardus</name>
    <dbReference type="NCBI Taxonomy" id="2583849"/>
    <lineage>
        <taxon>Bacteria</taxon>
        <taxon>Bacillati</taxon>
        <taxon>Actinomycetota</taxon>
        <taxon>Actinomycetes</taxon>
        <taxon>Micrococcales</taxon>
        <taxon>Microbacteriaceae</taxon>
        <taxon>Agromyces</taxon>
    </lineage>
</organism>
<feature type="region of interest" description="Disordered" evidence="1">
    <location>
        <begin position="67"/>
        <end position="91"/>
    </location>
</feature>
<proteinExistence type="predicted"/>
<evidence type="ECO:0000256" key="1">
    <source>
        <dbReference type="SAM" id="MobiDB-lite"/>
    </source>
</evidence>
<dbReference type="AlphaFoldDB" id="A0A3M8A1U3"/>
<name>A0A3M8A1U3_9MICO</name>
<accession>A0A3M8A1U3</accession>
<gene>
    <name evidence="2" type="ORF">EDM22_17155</name>
</gene>
<protein>
    <submittedName>
        <fullName evidence="2">Uncharacterized protein</fullName>
    </submittedName>
</protein>
<evidence type="ECO:0000313" key="3">
    <source>
        <dbReference type="Proteomes" id="UP000275048"/>
    </source>
</evidence>
<evidence type="ECO:0000313" key="2">
    <source>
        <dbReference type="EMBL" id="RNB45046.1"/>
    </source>
</evidence>